<evidence type="ECO:0000313" key="2">
    <source>
        <dbReference type="EMBL" id="KIW56605.1"/>
    </source>
</evidence>
<feature type="compositionally biased region" description="Polar residues" evidence="1">
    <location>
        <begin position="39"/>
        <end position="51"/>
    </location>
</feature>
<name>A0A0D2EPF9_9EURO</name>
<dbReference type="GeneID" id="25327161"/>
<feature type="compositionally biased region" description="Basic residues" evidence="1">
    <location>
        <begin position="29"/>
        <end position="38"/>
    </location>
</feature>
<dbReference type="Proteomes" id="UP000054342">
    <property type="component" value="Unassembled WGS sequence"/>
</dbReference>
<evidence type="ECO:0000313" key="3">
    <source>
        <dbReference type="Proteomes" id="UP000054342"/>
    </source>
</evidence>
<gene>
    <name evidence="2" type="ORF">PV05_05253</name>
</gene>
<feature type="region of interest" description="Disordered" evidence="1">
    <location>
        <begin position="63"/>
        <end position="82"/>
    </location>
</feature>
<feature type="compositionally biased region" description="Basic residues" evidence="1">
    <location>
        <begin position="64"/>
        <end position="78"/>
    </location>
</feature>
<evidence type="ECO:0000256" key="1">
    <source>
        <dbReference type="SAM" id="MobiDB-lite"/>
    </source>
</evidence>
<sequence length="191" mass="21581">MQPEIFINISNLEDMVSERTRYAIASHAAKLRRQRRGGRNTSSAGQSNHTFVQWRHGQDSVLTNRRHQPVSIAPKRRTTPQPFDVLGQGRKDPFAAFAVFDIPDLVHEIIDHAVHHFWPGLSPGNMPDPENPAVTAYLEAIRQAPLAFYAYMVGTAENYELLGGVSSRIKGFSQLCLSYRIKMIELINQEI</sequence>
<protein>
    <submittedName>
        <fullName evidence="2">Uncharacterized protein</fullName>
    </submittedName>
</protein>
<organism evidence="2 3">
    <name type="scientific">Exophiala xenobiotica</name>
    <dbReference type="NCBI Taxonomy" id="348802"/>
    <lineage>
        <taxon>Eukaryota</taxon>
        <taxon>Fungi</taxon>
        <taxon>Dikarya</taxon>
        <taxon>Ascomycota</taxon>
        <taxon>Pezizomycotina</taxon>
        <taxon>Eurotiomycetes</taxon>
        <taxon>Chaetothyriomycetidae</taxon>
        <taxon>Chaetothyriales</taxon>
        <taxon>Herpotrichiellaceae</taxon>
        <taxon>Exophiala</taxon>
    </lineage>
</organism>
<dbReference type="HOGENOM" id="CLU_1421440_0_0_1"/>
<feature type="region of interest" description="Disordered" evidence="1">
    <location>
        <begin position="29"/>
        <end position="53"/>
    </location>
</feature>
<dbReference type="AlphaFoldDB" id="A0A0D2EPF9"/>
<dbReference type="RefSeq" id="XP_013317189.1">
    <property type="nucleotide sequence ID" value="XM_013461735.1"/>
</dbReference>
<accession>A0A0D2EPF9</accession>
<reference evidence="2 3" key="1">
    <citation type="submission" date="2015-01" db="EMBL/GenBank/DDBJ databases">
        <title>The Genome Sequence of Exophiala xenobiotica CBS118157.</title>
        <authorList>
            <consortium name="The Broad Institute Genomics Platform"/>
            <person name="Cuomo C."/>
            <person name="de Hoog S."/>
            <person name="Gorbushina A."/>
            <person name="Stielow B."/>
            <person name="Teixiera M."/>
            <person name="Abouelleil A."/>
            <person name="Chapman S.B."/>
            <person name="Priest M."/>
            <person name="Young S.K."/>
            <person name="Wortman J."/>
            <person name="Nusbaum C."/>
            <person name="Birren B."/>
        </authorList>
    </citation>
    <scope>NUCLEOTIDE SEQUENCE [LARGE SCALE GENOMIC DNA]</scope>
    <source>
        <strain evidence="2 3">CBS 118157</strain>
    </source>
</reference>
<dbReference type="OrthoDB" id="3469466at2759"/>
<proteinExistence type="predicted"/>
<dbReference type="EMBL" id="KN847319">
    <property type="protein sequence ID" value="KIW56605.1"/>
    <property type="molecule type" value="Genomic_DNA"/>
</dbReference>
<keyword evidence="3" id="KW-1185">Reference proteome</keyword>